<keyword evidence="3" id="KW-1185">Reference proteome</keyword>
<evidence type="ECO:0000313" key="2">
    <source>
        <dbReference type="EMBL" id="MBB4801735.1"/>
    </source>
</evidence>
<dbReference type="Gene3D" id="3.40.630.30">
    <property type="match status" value="1"/>
</dbReference>
<keyword evidence="2" id="KW-0808">Transferase</keyword>
<dbReference type="InterPro" id="IPR000182">
    <property type="entry name" value="GNAT_dom"/>
</dbReference>
<dbReference type="CDD" id="cd04301">
    <property type="entry name" value="NAT_SF"/>
    <property type="match status" value="1"/>
</dbReference>
<name>A0A7W7IXI4_9FLAO</name>
<gene>
    <name evidence="2" type="ORF">HNP37_001796</name>
</gene>
<dbReference type="PROSITE" id="PS51186">
    <property type="entry name" value="GNAT"/>
    <property type="match status" value="1"/>
</dbReference>
<dbReference type="GO" id="GO:0016747">
    <property type="term" value="F:acyltransferase activity, transferring groups other than amino-acyl groups"/>
    <property type="evidence" value="ECO:0007669"/>
    <property type="project" value="InterPro"/>
</dbReference>
<sequence length="147" mass="17032">MKILEYKSAFKTSCINIFESNRPKFFAEGELELFEKYLDQVTDGYYFVVKEENQIIACGGIFFDKSTDSGGLSWGMVHKKYHGKGIGLSFSNYRIKELQRKFPNKSYIIETSQHTAKFYEKIGFKLNNIVPNGFGDGIDKYTMYYSN</sequence>
<feature type="domain" description="N-acetyltransferase" evidence="1">
    <location>
        <begin position="1"/>
        <end position="147"/>
    </location>
</feature>
<dbReference type="InterPro" id="IPR016181">
    <property type="entry name" value="Acyl_CoA_acyltransferase"/>
</dbReference>
<dbReference type="AlphaFoldDB" id="A0A7W7IXI4"/>
<dbReference type="SUPFAM" id="SSF55729">
    <property type="entry name" value="Acyl-CoA N-acyltransferases (Nat)"/>
    <property type="match status" value="1"/>
</dbReference>
<dbReference type="Proteomes" id="UP000561681">
    <property type="component" value="Unassembled WGS sequence"/>
</dbReference>
<evidence type="ECO:0000313" key="3">
    <source>
        <dbReference type="Proteomes" id="UP000561681"/>
    </source>
</evidence>
<dbReference type="RefSeq" id="WP_184160460.1">
    <property type="nucleotide sequence ID" value="NZ_JACHLD010000002.1"/>
</dbReference>
<proteinExistence type="predicted"/>
<comment type="caution">
    <text evidence="2">The sequence shown here is derived from an EMBL/GenBank/DDBJ whole genome shotgun (WGS) entry which is preliminary data.</text>
</comment>
<reference evidence="2 3" key="1">
    <citation type="submission" date="2020-08" db="EMBL/GenBank/DDBJ databases">
        <title>Functional genomics of gut bacteria from endangered species of beetles.</title>
        <authorList>
            <person name="Carlos-Shanley C."/>
        </authorList>
    </citation>
    <scope>NUCLEOTIDE SEQUENCE [LARGE SCALE GENOMIC DNA]</scope>
    <source>
        <strain evidence="2 3">S00142</strain>
    </source>
</reference>
<protein>
    <submittedName>
        <fullName evidence="2">Putative GNAT family N-acyltransferase</fullName>
    </submittedName>
</protein>
<keyword evidence="2" id="KW-0012">Acyltransferase</keyword>
<accession>A0A7W7IXI4</accession>
<organism evidence="2 3">
    <name type="scientific">Flavobacterium nitrogenifigens</name>
    <dbReference type="NCBI Taxonomy" id="1617283"/>
    <lineage>
        <taxon>Bacteria</taxon>
        <taxon>Pseudomonadati</taxon>
        <taxon>Bacteroidota</taxon>
        <taxon>Flavobacteriia</taxon>
        <taxon>Flavobacteriales</taxon>
        <taxon>Flavobacteriaceae</taxon>
        <taxon>Flavobacterium</taxon>
    </lineage>
</organism>
<dbReference type="EMBL" id="JACHLD010000002">
    <property type="protein sequence ID" value="MBB4801735.1"/>
    <property type="molecule type" value="Genomic_DNA"/>
</dbReference>
<dbReference type="Pfam" id="PF13508">
    <property type="entry name" value="Acetyltransf_7"/>
    <property type="match status" value="1"/>
</dbReference>
<evidence type="ECO:0000259" key="1">
    <source>
        <dbReference type="PROSITE" id="PS51186"/>
    </source>
</evidence>